<dbReference type="Proteomes" id="UP000289738">
    <property type="component" value="Chromosome B05"/>
</dbReference>
<dbReference type="Pfam" id="PF13966">
    <property type="entry name" value="zf-RVT"/>
    <property type="match status" value="1"/>
</dbReference>
<dbReference type="PANTHER" id="PTHR47723:SF24">
    <property type="entry name" value="RNASE H TYPE-1 DOMAIN-CONTAINING PROTEIN"/>
    <property type="match status" value="1"/>
</dbReference>
<dbReference type="CDD" id="cd06222">
    <property type="entry name" value="RNase_H_like"/>
    <property type="match status" value="1"/>
</dbReference>
<feature type="domain" description="Reverse transcriptase zinc-binding" evidence="2">
    <location>
        <begin position="1"/>
        <end position="52"/>
    </location>
</feature>
<evidence type="ECO:0000259" key="2">
    <source>
        <dbReference type="Pfam" id="PF13966"/>
    </source>
</evidence>
<evidence type="ECO:0008006" key="5">
    <source>
        <dbReference type="Google" id="ProtNLM"/>
    </source>
</evidence>
<dbReference type="Pfam" id="PF13456">
    <property type="entry name" value="RVT_3"/>
    <property type="match status" value="1"/>
</dbReference>
<reference evidence="3 4" key="1">
    <citation type="submission" date="2019-01" db="EMBL/GenBank/DDBJ databases">
        <title>Sequencing of cultivated peanut Arachis hypogaea provides insights into genome evolution and oil improvement.</title>
        <authorList>
            <person name="Chen X."/>
        </authorList>
    </citation>
    <scope>NUCLEOTIDE SEQUENCE [LARGE SCALE GENOMIC DNA]</scope>
    <source>
        <strain evidence="4">cv. Fuhuasheng</strain>
        <tissue evidence="3">Leaves</tissue>
    </source>
</reference>
<sequence length="245" mass="27881">MFLWRAVHRILSVNIILYQRKNVVRPTCSICQDEEETIEHALLLCPWTKAVWFGSSLQIVPTVYNVTSFEKWLMDTTRNQHIFQQTKVNPENIIISSEHLAADYHNATKGLNMDNIPRAGIYGERRRVTWRPPPYNRLKANTDATFHKKTGKAASAVVIRNWQGKIITGTTSTFTTTSALAAEAQAYREALILIKNLQIPDCLIETDCLPLIQAIKARMLIAEADVIIRDILQLLDDDKPSYASF</sequence>
<keyword evidence="4" id="KW-1185">Reference proteome</keyword>
<dbReference type="InterPro" id="IPR036397">
    <property type="entry name" value="RNaseH_sf"/>
</dbReference>
<comment type="caution">
    <text evidence="3">The sequence shown here is derived from an EMBL/GenBank/DDBJ whole genome shotgun (WGS) entry which is preliminary data.</text>
</comment>
<evidence type="ECO:0000313" key="3">
    <source>
        <dbReference type="EMBL" id="RYR08135.1"/>
    </source>
</evidence>
<dbReference type="STRING" id="3818.A0A444Z1T7"/>
<accession>A0A444Z1T7</accession>
<protein>
    <recommendedName>
        <fullName evidence="5">RNase H type-1 domain-containing protein</fullName>
    </recommendedName>
</protein>
<proteinExistence type="predicted"/>
<dbReference type="AlphaFoldDB" id="A0A444Z1T7"/>
<feature type="domain" description="RNase H type-1" evidence="1">
    <location>
        <begin position="141"/>
        <end position="236"/>
    </location>
</feature>
<gene>
    <name evidence="3" type="ORF">Ahy_B05g075687</name>
</gene>
<dbReference type="InterPro" id="IPR012337">
    <property type="entry name" value="RNaseH-like_sf"/>
</dbReference>
<dbReference type="GO" id="GO:0003676">
    <property type="term" value="F:nucleic acid binding"/>
    <property type="evidence" value="ECO:0007669"/>
    <property type="project" value="InterPro"/>
</dbReference>
<dbReference type="PANTHER" id="PTHR47723">
    <property type="entry name" value="OS05G0353850 PROTEIN"/>
    <property type="match status" value="1"/>
</dbReference>
<evidence type="ECO:0000313" key="4">
    <source>
        <dbReference type="Proteomes" id="UP000289738"/>
    </source>
</evidence>
<dbReference type="InterPro" id="IPR026960">
    <property type="entry name" value="RVT-Znf"/>
</dbReference>
<name>A0A444Z1T7_ARAHY</name>
<organism evidence="3 4">
    <name type="scientific">Arachis hypogaea</name>
    <name type="common">Peanut</name>
    <dbReference type="NCBI Taxonomy" id="3818"/>
    <lineage>
        <taxon>Eukaryota</taxon>
        <taxon>Viridiplantae</taxon>
        <taxon>Streptophyta</taxon>
        <taxon>Embryophyta</taxon>
        <taxon>Tracheophyta</taxon>
        <taxon>Spermatophyta</taxon>
        <taxon>Magnoliopsida</taxon>
        <taxon>eudicotyledons</taxon>
        <taxon>Gunneridae</taxon>
        <taxon>Pentapetalae</taxon>
        <taxon>rosids</taxon>
        <taxon>fabids</taxon>
        <taxon>Fabales</taxon>
        <taxon>Fabaceae</taxon>
        <taxon>Papilionoideae</taxon>
        <taxon>50 kb inversion clade</taxon>
        <taxon>dalbergioids sensu lato</taxon>
        <taxon>Dalbergieae</taxon>
        <taxon>Pterocarpus clade</taxon>
        <taxon>Arachis</taxon>
    </lineage>
</organism>
<dbReference type="Gene3D" id="3.30.420.10">
    <property type="entry name" value="Ribonuclease H-like superfamily/Ribonuclease H"/>
    <property type="match status" value="1"/>
</dbReference>
<dbReference type="EMBL" id="SDMP01000015">
    <property type="protein sequence ID" value="RYR08135.1"/>
    <property type="molecule type" value="Genomic_DNA"/>
</dbReference>
<dbReference type="InterPro" id="IPR044730">
    <property type="entry name" value="RNase_H-like_dom_plant"/>
</dbReference>
<dbReference type="GO" id="GO:0004523">
    <property type="term" value="F:RNA-DNA hybrid ribonuclease activity"/>
    <property type="evidence" value="ECO:0007669"/>
    <property type="project" value="InterPro"/>
</dbReference>
<dbReference type="SUPFAM" id="SSF53098">
    <property type="entry name" value="Ribonuclease H-like"/>
    <property type="match status" value="1"/>
</dbReference>
<dbReference type="InterPro" id="IPR053151">
    <property type="entry name" value="RNase_H-like"/>
</dbReference>
<evidence type="ECO:0000259" key="1">
    <source>
        <dbReference type="Pfam" id="PF13456"/>
    </source>
</evidence>
<dbReference type="InterPro" id="IPR002156">
    <property type="entry name" value="RNaseH_domain"/>
</dbReference>